<feature type="transmembrane region" description="Helical" evidence="2">
    <location>
        <begin position="105"/>
        <end position="124"/>
    </location>
</feature>
<protein>
    <submittedName>
        <fullName evidence="3">Uncharacterized protein</fullName>
    </submittedName>
</protein>
<evidence type="ECO:0000313" key="3">
    <source>
        <dbReference type="EMBL" id="KAH6900225.1"/>
    </source>
</evidence>
<feature type="compositionally biased region" description="Basic and acidic residues" evidence="1">
    <location>
        <begin position="316"/>
        <end position="327"/>
    </location>
</feature>
<dbReference type="EMBL" id="JAGPYM010000001">
    <property type="protein sequence ID" value="KAH6900225.1"/>
    <property type="molecule type" value="Genomic_DNA"/>
</dbReference>
<gene>
    <name evidence="3" type="ORF">B0T10DRAFT_19739</name>
</gene>
<dbReference type="OrthoDB" id="5211263at2759"/>
<evidence type="ECO:0000256" key="2">
    <source>
        <dbReference type="SAM" id="Phobius"/>
    </source>
</evidence>
<reference evidence="3 4" key="1">
    <citation type="journal article" date="2021" name="Nat. Commun.">
        <title>Genetic determinants of endophytism in the Arabidopsis root mycobiome.</title>
        <authorList>
            <person name="Mesny F."/>
            <person name="Miyauchi S."/>
            <person name="Thiergart T."/>
            <person name="Pickel B."/>
            <person name="Atanasova L."/>
            <person name="Karlsson M."/>
            <person name="Huettel B."/>
            <person name="Barry K.W."/>
            <person name="Haridas S."/>
            <person name="Chen C."/>
            <person name="Bauer D."/>
            <person name="Andreopoulos W."/>
            <person name="Pangilinan J."/>
            <person name="LaButti K."/>
            <person name="Riley R."/>
            <person name="Lipzen A."/>
            <person name="Clum A."/>
            <person name="Drula E."/>
            <person name="Henrissat B."/>
            <person name="Kohler A."/>
            <person name="Grigoriev I.V."/>
            <person name="Martin F.M."/>
            <person name="Hacquard S."/>
        </authorList>
    </citation>
    <scope>NUCLEOTIDE SEQUENCE [LARGE SCALE GENOMIC DNA]</scope>
    <source>
        <strain evidence="3 4">MPI-CAGE-CH-0241</strain>
    </source>
</reference>
<keyword evidence="4" id="KW-1185">Reference proteome</keyword>
<name>A0A9P8WHV7_9HYPO</name>
<feature type="transmembrane region" description="Helical" evidence="2">
    <location>
        <begin position="130"/>
        <end position="154"/>
    </location>
</feature>
<keyword evidence="2" id="KW-1133">Transmembrane helix</keyword>
<evidence type="ECO:0000256" key="1">
    <source>
        <dbReference type="SAM" id="MobiDB-lite"/>
    </source>
</evidence>
<sequence length="362" mass="40584">MLWFMGNQRAQAQFDRAKWRLPVLLPIWVLQLGLTTVMIGLFAWRLGDTMKSYKDHDEKGDKPVIEVVWEGTNVSLAFVASVCTFVEIAKYFAEALTPWTMLFTHVIKLTCSFAILALDVVVYVQRHDRHYSLVGLGLDCAFIVLSLALVVYAVRVYRRLAVYDDYAHPVNVKPFGFNDDVERDTSYQGSIGVRESIDKHFSSASSRLSISSSKNDMEMHKPERTPSVYSHKRDTQFDAYVARRNSVKSLSRAASGEFGWTGSPIDLQEEMARRESIGSPIGGRPRGSSNPRAPSYASDRGLVAVPEEIDEASEQTNKEVERRKAREALMGGETPRDSISTLEGPAVAQDADVGEPKWQQLK</sequence>
<keyword evidence="2" id="KW-0472">Membrane</keyword>
<proteinExistence type="predicted"/>
<evidence type="ECO:0000313" key="4">
    <source>
        <dbReference type="Proteomes" id="UP000777438"/>
    </source>
</evidence>
<feature type="region of interest" description="Disordered" evidence="1">
    <location>
        <begin position="277"/>
        <end position="362"/>
    </location>
</feature>
<dbReference type="AlphaFoldDB" id="A0A9P8WHV7"/>
<comment type="caution">
    <text evidence="3">The sequence shown here is derived from an EMBL/GenBank/DDBJ whole genome shotgun (WGS) entry which is preliminary data.</text>
</comment>
<organism evidence="3 4">
    <name type="scientific">Thelonectria olida</name>
    <dbReference type="NCBI Taxonomy" id="1576542"/>
    <lineage>
        <taxon>Eukaryota</taxon>
        <taxon>Fungi</taxon>
        <taxon>Dikarya</taxon>
        <taxon>Ascomycota</taxon>
        <taxon>Pezizomycotina</taxon>
        <taxon>Sordariomycetes</taxon>
        <taxon>Hypocreomycetidae</taxon>
        <taxon>Hypocreales</taxon>
        <taxon>Nectriaceae</taxon>
        <taxon>Thelonectria</taxon>
    </lineage>
</organism>
<keyword evidence="2" id="KW-0812">Transmembrane</keyword>
<feature type="transmembrane region" description="Helical" evidence="2">
    <location>
        <begin position="21"/>
        <end position="44"/>
    </location>
</feature>
<dbReference type="Proteomes" id="UP000777438">
    <property type="component" value="Unassembled WGS sequence"/>
</dbReference>
<accession>A0A9P8WHV7</accession>